<protein>
    <submittedName>
        <fullName evidence="3">Glycoside hydrolase family 55 protein</fullName>
    </submittedName>
</protein>
<evidence type="ECO:0000256" key="1">
    <source>
        <dbReference type="SAM" id="SignalP"/>
    </source>
</evidence>
<dbReference type="Gene3D" id="2.160.20.10">
    <property type="entry name" value="Single-stranded right-handed beta-helix, Pectin lyase-like"/>
    <property type="match status" value="1"/>
</dbReference>
<sequence>MTRSLFVLTSLLVAAAITPAWSQPIFTKSGNATFNTLTAGSIGAAATVNGTPLGNVATMATAALPAASLPTATFRANFDDISRALADRMSDHLNVKAFGAKGDGVTDDTLAFQHAAAVATGHIPNGIGASLSSYLSTLTTFLGIGPKLNSAVEIDIPAGHYVLTAPITVNYQTNTAIHWKGDGSSMTELEFRGGVDGIVTTFAPNTNGNEGAREGNWLGQGIEVEGIHFIANTGIVPAAAAGASNIGNGQGESGTAIKTIAIPLINASMPPFQIYRDLLFTNSGGWTDAANNWKGALYLQDPDNLFIEKVAFIDHSLDTNRTSIPVWLHSTASATGPGHGSLNIDYPLILGGLTGIQIDGNAFQGINITHAATIGVRDGITWLANPSSLSGSITLADSSLGGARYLVYMTNVSTVYSHDNFFYNTSPPKGTNPIFFYVTGGDTVISHHDQFYGPLPGYEGSGFSSAAMFVTGFGTADTAPSHISDDTVSHFDYGILYGGGSTMNFTNDVVSSDTTNCYRDTSASTTPSMRGQFDGIYCGGTVNAHDGVGLTADYDWIGTRFMNGDIELGLPGITSAGGQAGAAGILDFHSIASSNGTVAGLNNYDVRLTASGGTAGTNGAAALNLYGTGGLNLVNGPLTGSTMRLSGAASMGSGSVAGNFSIGQYLILGAVTMANLPSGCGAGGLIYVSDGRKTGEASGAGSGVPAVCLPTSKGGATGWYALQPSTLSN</sequence>
<feature type="signal peptide" evidence="1">
    <location>
        <begin position="1"/>
        <end position="22"/>
    </location>
</feature>
<evidence type="ECO:0000313" key="4">
    <source>
        <dbReference type="Proteomes" id="UP001524587"/>
    </source>
</evidence>
<keyword evidence="4" id="KW-1185">Reference proteome</keyword>
<accession>A0ABT1WA63</accession>
<feature type="domain" description="Rhamnogalacturonase A/B/Epimerase-like pectate lyase" evidence="2">
    <location>
        <begin position="94"/>
        <end position="217"/>
    </location>
</feature>
<dbReference type="InterPro" id="IPR024535">
    <property type="entry name" value="RHGA/B-epi-like_pectate_lyase"/>
</dbReference>
<proteinExistence type="predicted"/>
<name>A0ABT1WA63_9PROT</name>
<keyword evidence="3" id="KW-0378">Hydrolase</keyword>
<dbReference type="EMBL" id="JAMSKV010000016">
    <property type="protein sequence ID" value="MCQ8279771.1"/>
    <property type="molecule type" value="Genomic_DNA"/>
</dbReference>
<feature type="chain" id="PRO_5046429208" evidence="1">
    <location>
        <begin position="23"/>
        <end position="729"/>
    </location>
</feature>
<comment type="caution">
    <text evidence="3">The sequence shown here is derived from an EMBL/GenBank/DDBJ whole genome shotgun (WGS) entry which is preliminary data.</text>
</comment>
<dbReference type="InterPro" id="IPR011050">
    <property type="entry name" value="Pectin_lyase_fold/virulence"/>
</dbReference>
<dbReference type="RefSeq" id="WP_422865261.1">
    <property type="nucleotide sequence ID" value="NZ_JAMSKV010000016.1"/>
</dbReference>
<reference evidence="3 4" key="1">
    <citation type="submission" date="2022-06" db="EMBL/GenBank/DDBJ databases">
        <title>Endosaccharibacter gen. nov., sp. nov., endophytic bacteria isolated from sugarcane.</title>
        <authorList>
            <person name="Pitiwittayakul N."/>
            <person name="Yukphan P."/>
            <person name="Charoenyingcharoen P."/>
            <person name="Tanasupawat S."/>
        </authorList>
    </citation>
    <scope>NUCLEOTIDE SEQUENCE [LARGE SCALE GENOMIC DNA]</scope>
    <source>
        <strain evidence="3 4">KSS8</strain>
    </source>
</reference>
<dbReference type="SUPFAM" id="SSF51126">
    <property type="entry name" value="Pectin lyase-like"/>
    <property type="match status" value="1"/>
</dbReference>
<keyword evidence="1" id="KW-0732">Signal</keyword>
<organism evidence="3 4">
    <name type="scientific">Endosaccharibacter trunci</name>
    <dbReference type="NCBI Taxonomy" id="2812733"/>
    <lineage>
        <taxon>Bacteria</taxon>
        <taxon>Pseudomonadati</taxon>
        <taxon>Pseudomonadota</taxon>
        <taxon>Alphaproteobacteria</taxon>
        <taxon>Acetobacterales</taxon>
        <taxon>Acetobacteraceae</taxon>
        <taxon>Endosaccharibacter</taxon>
    </lineage>
</organism>
<gene>
    <name evidence="3" type="ORF">NFI95_15100</name>
</gene>
<evidence type="ECO:0000259" key="2">
    <source>
        <dbReference type="Pfam" id="PF12708"/>
    </source>
</evidence>
<dbReference type="InterPro" id="IPR012334">
    <property type="entry name" value="Pectin_lyas_fold"/>
</dbReference>
<dbReference type="Proteomes" id="UP001524587">
    <property type="component" value="Unassembled WGS sequence"/>
</dbReference>
<dbReference type="GO" id="GO:0016787">
    <property type="term" value="F:hydrolase activity"/>
    <property type="evidence" value="ECO:0007669"/>
    <property type="project" value="UniProtKB-KW"/>
</dbReference>
<evidence type="ECO:0000313" key="3">
    <source>
        <dbReference type="EMBL" id="MCQ8279771.1"/>
    </source>
</evidence>
<dbReference type="Pfam" id="PF12708">
    <property type="entry name" value="Pect-lyase_RHGA_epim"/>
    <property type="match status" value="1"/>
</dbReference>